<organism evidence="1 2">
    <name type="scientific">Reticulomyxa filosa</name>
    <dbReference type="NCBI Taxonomy" id="46433"/>
    <lineage>
        <taxon>Eukaryota</taxon>
        <taxon>Sar</taxon>
        <taxon>Rhizaria</taxon>
        <taxon>Retaria</taxon>
        <taxon>Foraminifera</taxon>
        <taxon>Monothalamids</taxon>
        <taxon>Reticulomyxidae</taxon>
        <taxon>Reticulomyxa</taxon>
    </lineage>
</organism>
<dbReference type="Proteomes" id="UP000023152">
    <property type="component" value="Unassembled WGS sequence"/>
</dbReference>
<evidence type="ECO:0000313" key="2">
    <source>
        <dbReference type="Proteomes" id="UP000023152"/>
    </source>
</evidence>
<comment type="caution">
    <text evidence="1">The sequence shown here is derived from an EMBL/GenBank/DDBJ whole genome shotgun (WGS) entry which is preliminary data.</text>
</comment>
<protein>
    <submittedName>
        <fullName evidence="1">Uncharacterized protein</fullName>
    </submittedName>
</protein>
<name>X6MLI8_RETFI</name>
<accession>X6MLI8</accession>
<keyword evidence="2" id="KW-1185">Reference proteome</keyword>
<reference evidence="1 2" key="1">
    <citation type="journal article" date="2013" name="Curr. Biol.">
        <title>The Genome of the Foraminiferan Reticulomyxa filosa.</title>
        <authorList>
            <person name="Glockner G."/>
            <person name="Hulsmann N."/>
            <person name="Schleicher M."/>
            <person name="Noegel A.A."/>
            <person name="Eichinger L."/>
            <person name="Gallinger C."/>
            <person name="Pawlowski J."/>
            <person name="Sierra R."/>
            <person name="Euteneuer U."/>
            <person name="Pillet L."/>
            <person name="Moustafa A."/>
            <person name="Platzer M."/>
            <person name="Groth M."/>
            <person name="Szafranski K."/>
            <person name="Schliwa M."/>
        </authorList>
    </citation>
    <scope>NUCLEOTIDE SEQUENCE [LARGE SCALE GENOMIC DNA]</scope>
</reference>
<dbReference type="AlphaFoldDB" id="X6MLI8"/>
<evidence type="ECO:0000313" key="1">
    <source>
        <dbReference type="EMBL" id="ETO14506.1"/>
    </source>
</evidence>
<sequence length="161" mass="18783">MIPSSPKSLSKDYMSKFIDNPFFTPVHSYTFDYGATFSDVYQSHLFALPRPNLISSYFGIYQPFIDNKMIFDRDIERLNLLEKAINQILLWDRFERATPEILLTQFLQDDKHYLLSCLFAKEQLNALQQRGFTDDFILRCAEAQITKRSATECLTTITNKG</sequence>
<dbReference type="EMBL" id="ASPP01020001">
    <property type="protein sequence ID" value="ETO14506.1"/>
    <property type="molecule type" value="Genomic_DNA"/>
</dbReference>
<proteinExistence type="predicted"/>
<gene>
    <name evidence="1" type="ORF">RFI_22866</name>
</gene>